<gene>
    <name evidence="7" type="ORF">WG66_5472</name>
</gene>
<evidence type="ECO:0000313" key="8">
    <source>
        <dbReference type="Proteomes" id="UP000054988"/>
    </source>
</evidence>
<accession>A0A0W0G0A0</accession>
<dbReference type="SUPFAM" id="SSF57850">
    <property type="entry name" value="RING/U-box"/>
    <property type="match status" value="1"/>
</dbReference>
<dbReference type="PROSITE" id="PS00018">
    <property type="entry name" value="EF_HAND_1"/>
    <property type="match status" value="1"/>
</dbReference>
<name>A0A0W0G0A0_MONRR</name>
<evidence type="ECO:0000256" key="2">
    <source>
        <dbReference type="ARBA" id="ARBA00022771"/>
    </source>
</evidence>
<feature type="coiled-coil region" evidence="4">
    <location>
        <begin position="331"/>
        <end position="377"/>
    </location>
</feature>
<dbReference type="EMBL" id="LATX01001408">
    <property type="protein sequence ID" value="KTB41954.1"/>
    <property type="molecule type" value="Genomic_DNA"/>
</dbReference>
<dbReference type="GO" id="GO:0005509">
    <property type="term" value="F:calcium ion binding"/>
    <property type="evidence" value="ECO:0007669"/>
    <property type="project" value="InterPro"/>
</dbReference>
<dbReference type="InterPro" id="IPR043145">
    <property type="entry name" value="Znf_ZZ_sf"/>
</dbReference>
<dbReference type="GO" id="GO:0008270">
    <property type="term" value="F:zinc ion binding"/>
    <property type="evidence" value="ECO:0007669"/>
    <property type="project" value="UniProtKB-KW"/>
</dbReference>
<feature type="region of interest" description="Disordered" evidence="5">
    <location>
        <begin position="1"/>
        <end position="22"/>
    </location>
</feature>
<dbReference type="eggNOG" id="ENOG502SXFA">
    <property type="taxonomic scope" value="Eukaryota"/>
</dbReference>
<keyword evidence="3" id="KW-0862">Zinc</keyword>
<dbReference type="Gene3D" id="3.30.60.90">
    <property type="match status" value="1"/>
</dbReference>
<dbReference type="InterPro" id="IPR002048">
    <property type="entry name" value="EF_hand_dom"/>
</dbReference>
<protein>
    <recommendedName>
        <fullName evidence="6">EF-hand domain-containing protein</fullName>
    </recommendedName>
</protein>
<proteinExistence type="predicted"/>
<dbReference type="Proteomes" id="UP000054988">
    <property type="component" value="Unassembled WGS sequence"/>
</dbReference>
<keyword evidence="1" id="KW-0479">Metal-binding</keyword>
<evidence type="ECO:0000256" key="5">
    <source>
        <dbReference type="SAM" id="MobiDB-lite"/>
    </source>
</evidence>
<organism evidence="7 8">
    <name type="scientific">Moniliophthora roreri</name>
    <name type="common">Frosty pod rot fungus</name>
    <name type="synonym">Monilia roreri</name>
    <dbReference type="NCBI Taxonomy" id="221103"/>
    <lineage>
        <taxon>Eukaryota</taxon>
        <taxon>Fungi</taxon>
        <taxon>Dikarya</taxon>
        <taxon>Basidiomycota</taxon>
        <taxon>Agaricomycotina</taxon>
        <taxon>Agaricomycetes</taxon>
        <taxon>Agaricomycetidae</taxon>
        <taxon>Agaricales</taxon>
        <taxon>Marasmiineae</taxon>
        <taxon>Marasmiaceae</taxon>
        <taxon>Moniliophthora</taxon>
    </lineage>
</organism>
<evidence type="ECO:0000256" key="3">
    <source>
        <dbReference type="ARBA" id="ARBA00022833"/>
    </source>
</evidence>
<feature type="coiled-coil region" evidence="4">
    <location>
        <begin position="901"/>
        <end position="938"/>
    </location>
</feature>
<dbReference type="InterPro" id="IPR018247">
    <property type="entry name" value="EF_Hand_1_Ca_BS"/>
</dbReference>
<dbReference type="AlphaFoldDB" id="A0A0W0G0A0"/>
<evidence type="ECO:0000256" key="1">
    <source>
        <dbReference type="ARBA" id="ARBA00022723"/>
    </source>
</evidence>
<sequence length="943" mass="107171">MGFSKFFSHQAPEPEAETETEQSSTFTLAVRCGISSEEGGIKGKIVDTLSSGVSNTNTAWGYINAYYTENQDAIQNVISKMLTVQIDSQAAEEGMRVVAKGLKALCQVHPFIGAAVISFNAVVILHLKRRENDKKLLAVHARMQDALSVLFHLRKMKHSQELGEDGISVEQRMVHLMSRIDKEIQETGSICDHYRKKNHISKMVKATIYEQRFAEKATLFIQYREELLDALSLHTALGIDAANSKLDRQQEQLGRMENKLDEMLNFFRRLDTPQERDAREFIENIGGPEKCVDSDEHVAELMNLCGDGPSMVRVSAADIEAALAGTKQAILKELDEDLDNALQRHMQLFERKLDVQRQELEETIKTSERNILAAMQAGAHERIRDEDLRAVWKEMNWKGSVKARHFVLALHDHYNDDLPTNKSTSELPRPSTGPDFLKEDKWALSYINISHVQPILEAFDDDGTGFITIKEVNAFVDSRPEGWTLPHWIAYWAAGWHVSIDKYKHRIYRLIQDMIKCAREVLPENRRSVDQYLSHLTFDRIELLLRSTRSLSHTFSADRYLIQATDAYTESEEKRLVRALDGMAYELDTPETVSLVTGPGRIERFIFPLIYLLMKRQHTIISLAKEYILDPDELITMSTTLHSVFEVLDDRIEGLASLFRQAHADIRGRFGNFAFGMLQLSYDIDVRVRDPKHNTLCTWQPPRNPYHHGFVSTVLDEQLQDPLSVLKHQPTLSGSIADSDVDIWHLGCICDSCSKEIIGDRVICLDCMSENYADNVNLCSRCCTKITLKGSFTHTPNHLMMKLKCVALDAELAWMIPKARAMDERMKLKAPTNDKIRKWGSTPMLSFLTPESSRMLARETFICNDCERRGVSVTSEHDSSMHTLLKMSRPTAVTITTEARLLSLESRMDAIEAKLGNLEKMEGKLASLEVLLREVLASKAVSR</sequence>
<feature type="coiled-coil region" evidence="4">
    <location>
        <begin position="239"/>
        <end position="266"/>
    </location>
</feature>
<feature type="domain" description="EF-hand" evidence="6">
    <location>
        <begin position="447"/>
        <end position="482"/>
    </location>
</feature>
<keyword evidence="4" id="KW-0175">Coiled coil</keyword>
<comment type="caution">
    <text evidence="7">The sequence shown here is derived from an EMBL/GenBank/DDBJ whole genome shotgun (WGS) entry which is preliminary data.</text>
</comment>
<evidence type="ECO:0000256" key="4">
    <source>
        <dbReference type="SAM" id="Coils"/>
    </source>
</evidence>
<evidence type="ECO:0000313" key="7">
    <source>
        <dbReference type="EMBL" id="KTB41954.1"/>
    </source>
</evidence>
<evidence type="ECO:0000259" key="6">
    <source>
        <dbReference type="PROSITE" id="PS50222"/>
    </source>
</evidence>
<reference evidence="7 8" key="1">
    <citation type="submission" date="2015-12" db="EMBL/GenBank/DDBJ databases">
        <title>Draft genome sequence of Moniliophthora roreri, the causal agent of frosty pod rot of cacao.</title>
        <authorList>
            <person name="Aime M.C."/>
            <person name="Diaz-Valderrama J.R."/>
            <person name="Kijpornyongpan T."/>
            <person name="Phillips-Mora W."/>
        </authorList>
    </citation>
    <scope>NUCLEOTIDE SEQUENCE [LARGE SCALE GENOMIC DNA]</scope>
    <source>
        <strain evidence="7 8">MCA 2952</strain>
    </source>
</reference>
<keyword evidence="2" id="KW-0863">Zinc-finger</keyword>
<dbReference type="PROSITE" id="PS50222">
    <property type="entry name" value="EF_HAND_2"/>
    <property type="match status" value="1"/>
</dbReference>